<dbReference type="InterPro" id="IPR005162">
    <property type="entry name" value="Retrotrans_gag_dom"/>
</dbReference>
<evidence type="ECO:0000313" key="2">
    <source>
        <dbReference type="EMBL" id="GJT98971.1"/>
    </source>
</evidence>
<evidence type="ECO:0000313" key="3">
    <source>
        <dbReference type="Proteomes" id="UP001151760"/>
    </source>
</evidence>
<dbReference type="PANTHER" id="PTHR33223">
    <property type="entry name" value="CCHC-TYPE DOMAIN-CONTAINING PROTEIN"/>
    <property type="match status" value="1"/>
</dbReference>
<comment type="caution">
    <text evidence="2">The sequence shown here is derived from an EMBL/GenBank/DDBJ whole genome shotgun (WGS) entry which is preliminary data.</text>
</comment>
<keyword evidence="3" id="KW-1185">Reference proteome</keyword>
<protein>
    <submittedName>
        <fullName evidence="2">Ribonuclease H-like domain-containing protein</fullName>
    </submittedName>
</protein>
<dbReference type="Proteomes" id="UP001151760">
    <property type="component" value="Unassembled WGS sequence"/>
</dbReference>
<dbReference type="PANTHER" id="PTHR33223:SF11">
    <property type="entry name" value="ELEMENT PROTEIN, PUTATIVE-RELATED"/>
    <property type="match status" value="1"/>
</dbReference>
<accession>A0ABQ5IFM8</accession>
<evidence type="ECO:0000259" key="1">
    <source>
        <dbReference type="Pfam" id="PF03732"/>
    </source>
</evidence>
<dbReference type="EMBL" id="BQNB010020725">
    <property type="protein sequence ID" value="GJT98971.1"/>
    <property type="molecule type" value="Genomic_DNA"/>
</dbReference>
<reference evidence="2" key="1">
    <citation type="journal article" date="2022" name="Int. J. Mol. Sci.">
        <title>Draft Genome of Tanacetum Coccineum: Genomic Comparison of Closely Related Tanacetum-Family Plants.</title>
        <authorList>
            <person name="Yamashiro T."/>
            <person name="Shiraishi A."/>
            <person name="Nakayama K."/>
            <person name="Satake H."/>
        </authorList>
    </citation>
    <scope>NUCLEOTIDE SEQUENCE</scope>
</reference>
<sequence>MLKDLQASSHKAKGLRHRLYEETLDLKNYGVAPHQGLRHRSRETVSRQKGYHANVCSYIFSFYESESSKPEEAEEMGEIDIETLTMEQYLGLVQNNRRTGIMRPEIRGNDEDAYEHVEKVLDITSLFNIPGISKDAIMLRVFPITLTGAAKRWMGRVPAGTVNTWDLLKKVFILRYCPPSRTAKQLEDIRNFRQEGNETLYQAWERYNDLLFKCPTHDLNNYQKVSIFYKGLEIPTRRMLDSRGPIPRMTATGALVAIQEMADHF</sequence>
<proteinExistence type="predicted"/>
<dbReference type="Pfam" id="PF03732">
    <property type="entry name" value="Retrotrans_gag"/>
    <property type="match status" value="1"/>
</dbReference>
<name>A0ABQ5IFM8_9ASTR</name>
<feature type="domain" description="Retrotransposon gag" evidence="1">
    <location>
        <begin position="141"/>
        <end position="233"/>
    </location>
</feature>
<reference evidence="2" key="2">
    <citation type="submission" date="2022-01" db="EMBL/GenBank/DDBJ databases">
        <authorList>
            <person name="Yamashiro T."/>
            <person name="Shiraishi A."/>
            <person name="Satake H."/>
            <person name="Nakayama K."/>
        </authorList>
    </citation>
    <scope>NUCLEOTIDE SEQUENCE</scope>
</reference>
<organism evidence="2 3">
    <name type="scientific">Tanacetum coccineum</name>
    <dbReference type="NCBI Taxonomy" id="301880"/>
    <lineage>
        <taxon>Eukaryota</taxon>
        <taxon>Viridiplantae</taxon>
        <taxon>Streptophyta</taxon>
        <taxon>Embryophyta</taxon>
        <taxon>Tracheophyta</taxon>
        <taxon>Spermatophyta</taxon>
        <taxon>Magnoliopsida</taxon>
        <taxon>eudicotyledons</taxon>
        <taxon>Gunneridae</taxon>
        <taxon>Pentapetalae</taxon>
        <taxon>asterids</taxon>
        <taxon>campanulids</taxon>
        <taxon>Asterales</taxon>
        <taxon>Asteraceae</taxon>
        <taxon>Asteroideae</taxon>
        <taxon>Anthemideae</taxon>
        <taxon>Anthemidinae</taxon>
        <taxon>Tanacetum</taxon>
    </lineage>
</organism>
<gene>
    <name evidence="2" type="ORF">Tco_1094489</name>
</gene>